<gene>
    <name evidence="1" type="ORF">GN958_ATG17003</name>
</gene>
<proteinExistence type="predicted"/>
<name>A0A8S9TYC4_PHYIN</name>
<sequence length="154" mass="17329">MDALFEDIDSFVDANYPIDPLESFPFELIDELSKLFPASYIDYLRSLIHGCDQQGPNIIGESSENRSSPGECHVNDIPRAIVPAETALFKALLRETDVSYFSVDDVIRSSGINELPGGVINSVHRRTTDGEIHFYQQLDKFTLPFKFNQTEKAV</sequence>
<dbReference type="EMBL" id="JAACNO010002359">
    <property type="protein sequence ID" value="KAF4133666.1"/>
    <property type="molecule type" value="Genomic_DNA"/>
</dbReference>
<reference evidence="1" key="1">
    <citation type="submission" date="2020-03" db="EMBL/GenBank/DDBJ databases">
        <title>Hybrid Assembly of Korean Phytophthora infestans isolates.</title>
        <authorList>
            <person name="Prokchorchik M."/>
            <person name="Lee Y."/>
            <person name="Seo J."/>
            <person name="Cho J.-H."/>
            <person name="Park Y.-E."/>
            <person name="Jang D.-C."/>
            <person name="Im J.-S."/>
            <person name="Choi J.-G."/>
            <person name="Park H.-J."/>
            <person name="Lee G.-B."/>
            <person name="Lee Y.-G."/>
            <person name="Hong S.-Y."/>
            <person name="Cho K."/>
            <person name="Sohn K.H."/>
        </authorList>
    </citation>
    <scope>NUCLEOTIDE SEQUENCE</scope>
    <source>
        <strain evidence="1">KR_2_A2</strain>
    </source>
</reference>
<evidence type="ECO:0000313" key="2">
    <source>
        <dbReference type="Proteomes" id="UP000704712"/>
    </source>
</evidence>
<accession>A0A8S9TYC4</accession>
<protein>
    <submittedName>
        <fullName evidence="1">Uncharacterized protein</fullName>
    </submittedName>
</protein>
<dbReference type="Proteomes" id="UP000704712">
    <property type="component" value="Unassembled WGS sequence"/>
</dbReference>
<dbReference type="AlphaFoldDB" id="A0A8S9TYC4"/>
<comment type="caution">
    <text evidence="1">The sequence shown here is derived from an EMBL/GenBank/DDBJ whole genome shotgun (WGS) entry which is preliminary data.</text>
</comment>
<evidence type="ECO:0000313" key="1">
    <source>
        <dbReference type="EMBL" id="KAF4133666.1"/>
    </source>
</evidence>
<organism evidence="1 2">
    <name type="scientific">Phytophthora infestans</name>
    <name type="common">Potato late blight agent</name>
    <name type="synonym">Botrytis infestans</name>
    <dbReference type="NCBI Taxonomy" id="4787"/>
    <lineage>
        <taxon>Eukaryota</taxon>
        <taxon>Sar</taxon>
        <taxon>Stramenopiles</taxon>
        <taxon>Oomycota</taxon>
        <taxon>Peronosporomycetes</taxon>
        <taxon>Peronosporales</taxon>
        <taxon>Peronosporaceae</taxon>
        <taxon>Phytophthora</taxon>
    </lineage>
</organism>